<dbReference type="Pfam" id="PF00535">
    <property type="entry name" value="Glycos_transf_2"/>
    <property type="match status" value="1"/>
</dbReference>
<dbReference type="CDD" id="cd04186">
    <property type="entry name" value="GT_2_like_c"/>
    <property type="match status" value="1"/>
</dbReference>
<dbReference type="PANTHER" id="PTHR43179:SF12">
    <property type="entry name" value="GALACTOFURANOSYLTRANSFERASE GLFT2"/>
    <property type="match status" value="1"/>
</dbReference>
<evidence type="ECO:0000256" key="2">
    <source>
        <dbReference type="ARBA" id="ARBA00022676"/>
    </source>
</evidence>
<gene>
    <name evidence="5" type="ORF">MSIBF_A90005</name>
</gene>
<dbReference type="InterPro" id="IPR029044">
    <property type="entry name" value="Nucleotide-diphossugar_trans"/>
</dbReference>
<dbReference type="AlphaFoldDB" id="A0A098EER9"/>
<dbReference type="InterPro" id="IPR001173">
    <property type="entry name" value="Glyco_trans_2-like"/>
</dbReference>
<keyword evidence="3" id="KW-0808">Transferase</keyword>
<accession>A0A098EER9</accession>
<proteinExistence type="inferred from homology"/>
<comment type="similarity">
    <text evidence="1">Belongs to the glycosyltransferase 2 family.</text>
</comment>
<reference evidence="5" key="1">
    <citation type="submission" date="2014-09" db="EMBL/GenBank/DDBJ databases">
        <authorList>
            <person name="Probst J Alexander"/>
        </authorList>
    </citation>
    <scope>NUCLEOTIDE SEQUENCE</scope>
</reference>
<dbReference type="PANTHER" id="PTHR43179">
    <property type="entry name" value="RHAMNOSYLTRANSFERASE WBBL"/>
    <property type="match status" value="1"/>
</dbReference>
<feature type="domain" description="Glycosyltransferase 2-like" evidence="4">
    <location>
        <begin position="7"/>
        <end position="144"/>
    </location>
</feature>
<sequence length="310" mass="35969">MKIPLVSIIILEWNGKEFLEKCLHSIIKYTTYPNYELIVVDNRSNDGSVNFVEKNFPTIKLVKNNENLGFSKGNNIGVSNSVGEYILILNNDTEIFDKGWLHKAVEIFESDKKIGVVGCKLIWPDGKFQCAGGHVNFLKYAIFEEILFEKDLNGCKYNTKQEVDYIAGAAIFIRGKVIKEVEGFDEIFSPCHYEDKDICIKVKRRGYKIIYMPKIEIIHYGSVTTKQHFKSEYVNYLLTRNKLLFALLNTPLKYLPVRIAEEFLSFLVYGIKKHDKNYIRAVLWNIKNLNLIAKRRIERRQKLNALISLP</sequence>
<organism evidence="5">
    <name type="scientific">groundwater metagenome</name>
    <dbReference type="NCBI Taxonomy" id="717931"/>
    <lineage>
        <taxon>unclassified sequences</taxon>
        <taxon>metagenomes</taxon>
        <taxon>ecological metagenomes</taxon>
    </lineage>
</organism>
<evidence type="ECO:0000313" key="5">
    <source>
        <dbReference type="EMBL" id="CEG14016.1"/>
    </source>
</evidence>
<evidence type="ECO:0000256" key="3">
    <source>
        <dbReference type="ARBA" id="ARBA00022679"/>
    </source>
</evidence>
<protein>
    <recommendedName>
        <fullName evidence="4">Glycosyltransferase 2-like domain-containing protein</fullName>
    </recommendedName>
</protein>
<evidence type="ECO:0000259" key="4">
    <source>
        <dbReference type="Pfam" id="PF00535"/>
    </source>
</evidence>
<dbReference type="Gene3D" id="3.90.550.10">
    <property type="entry name" value="Spore Coat Polysaccharide Biosynthesis Protein SpsA, Chain A"/>
    <property type="match status" value="1"/>
</dbReference>
<dbReference type="GO" id="GO:0016757">
    <property type="term" value="F:glycosyltransferase activity"/>
    <property type="evidence" value="ECO:0007669"/>
    <property type="project" value="UniProtKB-KW"/>
</dbReference>
<evidence type="ECO:0000256" key="1">
    <source>
        <dbReference type="ARBA" id="ARBA00006739"/>
    </source>
</evidence>
<dbReference type="SUPFAM" id="SSF53448">
    <property type="entry name" value="Nucleotide-diphospho-sugar transferases"/>
    <property type="match status" value="1"/>
</dbReference>
<dbReference type="EMBL" id="CCXY01000457">
    <property type="protein sequence ID" value="CEG14016.1"/>
    <property type="molecule type" value="Genomic_DNA"/>
</dbReference>
<name>A0A098EER9_9ZZZZ</name>
<keyword evidence="2" id="KW-0328">Glycosyltransferase</keyword>